<dbReference type="GO" id="GO:0007059">
    <property type="term" value="P:chromosome segregation"/>
    <property type="evidence" value="ECO:0007669"/>
    <property type="project" value="InterPro"/>
</dbReference>
<dbReference type="AlphaFoldDB" id="A0AAV9IPI6"/>
<dbReference type="GO" id="GO:0031110">
    <property type="term" value="P:regulation of microtubule polymerization or depolymerization"/>
    <property type="evidence" value="ECO:0007669"/>
    <property type="project" value="TreeGrafter"/>
</dbReference>
<evidence type="ECO:0000313" key="6">
    <source>
        <dbReference type="Proteomes" id="UP001301350"/>
    </source>
</evidence>
<dbReference type="GO" id="GO:0000278">
    <property type="term" value="P:mitotic cell cycle"/>
    <property type="evidence" value="ECO:0007669"/>
    <property type="project" value="TreeGrafter"/>
</dbReference>
<dbReference type="Proteomes" id="UP001301350">
    <property type="component" value="Unassembled WGS sequence"/>
</dbReference>
<dbReference type="Gene3D" id="1.10.10.1890">
    <property type="entry name" value="Ska1 microtubule binding domain-like"/>
    <property type="match status" value="1"/>
</dbReference>
<dbReference type="EMBL" id="JANCYW010000001">
    <property type="protein sequence ID" value="KAK4534267.1"/>
    <property type="molecule type" value="Genomic_DNA"/>
</dbReference>
<dbReference type="PANTHER" id="PTHR28573:SF1">
    <property type="entry name" value="SPINDLE AND KINETOCHORE-ASSOCIATED PROTEIN 1"/>
    <property type="match status" value="1"/>
</dbReference>
<reference evidence="5 6" key="1">
    <citation type="submission" date="2022-07" db="EMBL/GenBank/DDBJ databases">
        <title>Genome-wide signatures of adaptation to extreme environments.</title>
        <authorList>
            <person name="Cho C.H."/>
            <person name="Yoon H.S."/>
        </authorList>
    </citation>
    <scope>NUCLEOTIDE SEQUENCE [LARGE SCALE GENOMIC DNA]</scope>
    <source>
        <strain evidence="5 6">DBV 063 E5</strain>
    </source>
</reference>
<dbReference type="GO" id="GO:0008017">
    <property type="term" value="F:microtubule binding"/>
    <property type="evidence" value="ECO:0007669"/>
    <property type="project" value="InterPro"/>
</dbReference>
<evidence type="ECO:0000256" key="3">
    <source>
        <dbReference type="SAM" id="Coils"/>
    </source>
</evidence>
<sequence>MNASSERSGVPLEQLFAELVTGVRLQSQELKALVGVCCLEEPAKLAEQLHRANESLKRVEAKMRTLQQYVAEEMACVPQIQEVCREAREQRRRAQALARALETEGRERRMNEVANGFRVEEAKENEPDSTSESVVSEASVARSRPRHRSGSRRSTEPVVPTIAPVSEHELSGVPGYIRGRVTLERLHAAVEEIHAILTVKYRLLARPQQQLSSAQLDQRCAYHDMETDETAGRFFFSDVDVRASAILKQDATGKAVLNVLRHLGRLKESRGGTHCRIWVVNEATG</sequence>
<protein>
    <recommendedName>
        <fullName evidence="7">Spindle and kinetochore-associated protein 1</fullName>
    </recommendedName>
</protein>
<dbReference type="Pfam" id="PF07160">
    <property type="entry name" value="SKA1"/>
    <property type="match status" value="1"/>
</dbReference>
<evidence type="ECO:0008006" key="7">
    <source>
        <dbReference type="Google" id="ProtNLM"/>
    </source>
</evidence>
<comment type="similarity">
    <text evidence="1">Belongs to the SKA1 family.</text>
</comment>
<feature type="region of interest" description="Disordered" evidence="4">
    <location>
        <begin position="112"/>
        <end position="158"/>
    </location>
</feature>
<evidence type="ECO:0000313" key="5">
    <source>
        <dbReference type="EMBL" id="KAK4534267.1"/>
    </source>
</evidence>
<dbReference type="GO" id="GO:0051301">
    <property type="term" value="P:cell division"/>
    <property type="evidence" value="ECO:0007669"/>
    <property type="project" value="InterPro"/>
</dbReference>
<proteinExistence type="inferred from homology"/>
<name>A0AAV9IPI6_CYACA</name>
<keyword evidence="6" id="KW-1185">Reference proteome</keyword>
<feature type="compositionally biased region" description="Low complexity" evidence="4">
    <location>
        <begin position="131"/>
        <end position="142"/>
    </location>
</feature>
<dbReference type="InterPro" id="IPR009829">
    <property type="entry name" value="SKA1"/>
</dbReference>
<feature type="coiled-coil region" evidence="3">
    <location>
        <begin position="49"/>
        <end position="104"/>
    </location>
</feature>
<gene>
    <name evidence="5" type="ORF">CDCA_CDCA01G0292</name>
</gene>
<organism evidence="5 6">
    <name type="scientific">Cyanidium caldarium</name>
    <name type="common">Red alga</name>
    <dbReference type="NCBI Taxonomy" id="2771"/>
    <lineage>
        <taxon>Eukaryota</taxon>
        <taxon>Rhodophyta</taxon>
        <taxon>Bangiophyceae</taxon>
        <taxon>Cyanidiales</taxon>
        <taxon>Cyanidiaceae</taxon>
        <taxon>Cyanidium</taxon>
    </lineage>
</organism>
<keyword evidence="2 3" id="KW-0175">Coiled coil</keyword>
<evidence type="ECO:0000256" key="2">
    <source>
        <dbReference type="ARBA" id="ARBA00023054"/>
    </source>
</evidence>
<dbReference type="FunFam" id="1.10.10.1890:FF:000002">
    <property type="entry name" value="Spindle and kinetochore-associated protein 1"/>
    <property type="match status" value="1"/>
</dbReference>
<dbReference type="InterPro" id="IPR042031">
    <property type="entry name" value="SKA1_MBD_sf"/>
</dbReference>
<dbReference type="PANTHER" id="PTHR28573">
    <property type="entry name" value="SPINDLE AND KINETOCHORE-ASSOCIATED PROTEIN 1"/>
    <property type="match status" value="1"/>
</dbReference>
<accession>A0AAV9IPI6</accession>
<comment type="caution">
    <text evidence="5">The sequence shown here is derived from an EMBL/GenBank/DDBJ whole genome shotgun (WGS) entry which is preliminary data.</text>
</comment>
<evidence type="ECO:0000256" key="4">
    <source>
        <dbReference type="SAM" id="MobiDB-lite"/>
    </source>
</evidence>
<dbReference type="GO" id="GO:0000940">
    <property type="term" value="C:outer kinetochore"/>
    <property type="evidence" value="ECO:0007669"/>
    <property type="project" value="TreeGrafter"/>
</dbReference>
<dbReference type="GO" id="GO:0072686">
    <property type="term" value="C:mitotic spindle"/>
    <property type="evidence" value="ECO:0007669"/>
    <property type="project" value="TreeGrafter"/>
</dbReference>
<dbReference type="GO" id="GO:0005876">
    <property type="term" value="C:spindle microtubule"/>
    <property type="evidence" value="ECO:0007669"/>
    <property type="project" value="TreeGrafter"/>
</dbReference>
<evidence type="ECO:0000256" key="1">
    <source>
        <dbReference type="ARBA" id="ARBA00006836"/>
    </source>
</evidence>